<sequence>MTDKSGNAKNASRVNEELNTIKETLSVINTRELVLTVLTSIVLVLMLAIIGFMICDRRKKSKQGSVPQAIVIQPNANSGRSARATAAATKSKEKPNKVSVYEKDVLPSKSMKMKVNITQSSASSKSSKRKGVSVSDRPSNDDISSIPSVPMAVIPPASGNTTPPAASVPSSTEPVKPASKEAESIAPPVITVAPPSAELKTLTPATSVEMSTATSGDKKRVESKTSTSNDSFSSFTVNGDDRTNVSITSNLPAPTSKSSGLIATPTVTTLSGCEPTASKPTPLSSTTATGGPFTTTATAGTASLAADANSTIPVAKTASPVMKAPDAAPTPTIATEKKVSESMVFDVRRFEHILRFEVPELLPSYGTWV</sequence>
<feature type="compositionally biased region" description="Basic and acidic residues" evidence="1">
    <location>
        <begin position="90"/>
        <end position="106"/>
    </location>
</feature>
<evidence type="ECO:0000256" key="2">
    <source>
        <dbReference type="SAM" id="Phobius"/>
    </source>
</evidence>
<dbReference type="Proteomes" id="UP000494206">
    <property type="component" value="Unassembled WGS sequence"/>
</dbReference>
<feature type="compositionally biased region" description="Polar residues" evidence="1">
    <location>
        <begin position="203"/>
        <end position="215"/>
    </location>
</feature>
<keyword evidence="4" id="KW-1185">Reference proteome</keyword>
<feature type="compositionally biased region" description="Low complexity" evidence="1">
    <location>
        <begin position="224"/>
        <end position="236"/>
    </location>
</feature>
<feature type="compositionally biased region" description="Polar residues" evidence="1">
    <location>
        <begin position="158"/>
        <end position="173"/>
    </location>
</feature>
<name>A0A8S1EYD5_9PELO</name>
<keyword evidence="2" id="KW-0812">Transmembrane</keyword>
<evidence type="ECO:0000313" key="4">
    <source>
        <dbReference type="Proteomes" id="UP000494206"/>
    </source>
</evidence>
<organism evidence="3 4">
    <name type="scientific">Caenorhabditis bovis</name>
    <dbReference type="NCBI Taxonomy" id="2654633"/>
    <lineage>
        <taxon>Eukaryota</taxon>
        <taxon>Metazoa</taxon>
        <taxon>Ecdysozoa</taxon>
        <taxon>Nematoda</taxon>
        <taxon>Chromadorea</taxon>
        <taxon>Rhabditida</taxon>
        <taxon>Rhabditina</taxon>
        <taxon>Rhabditomorpha</taxon>
        <taxon>Rhabditoidea</taxon>
        <taxon>Rhabditidae</taxon>
        <taxon>Peloderinae</taxon>
        <taxon>Caenorhabditis</taxon>
    </lineage>
</organism>
<proteinExistence type="predicted"/>
<keyword evidence="2" id="KW-1133">Transmembrane helix</keyword>
<feature type="region of interest" description="Disordered" evidence="1">
    <location>
        <begin position="76"/>
        <end position="294"/>
    </location>
</feature>
<evidence type="ECO:0000256" key="1">
    <source>
        <dbReference type="SAM" id="MobiDB-lite"/>
    </source>
</evidence>
<dbReference type="AlphaFoldDB" id="A0A8S1EYD5"/>
<gene>
    <name evidence="3" type="ORF">CBOVIS_LOCUS8523</name>
</gene>
<feature type="transmembrane region" description="Helical" evidence="2">
    <location>
        <begin position="33"/>
        <end position="55"/>
    </location>
</feature>
<reference evidence="3 4" key="1">
    <citation type="submission" date="2020-04" db="EMBL/GenBank/DDBJ databases">
        <authorList>
            <person name="Laetsch R D."/>
            <person name="Stevens L."/>
            <person name="Kumar S."/>
            <person name="Blaxter L. M."/>
        </authorList>
    </citation>
    <scope>NUCLEOTIDE SEQUENCE [LARGE SCALE GENOMIC DNA]</scope>
</reference>
<dbReference type="EMBL" id="CADEPM010000005">
    <property type="protein sequence ID" value="CAB3406449.1"/>
    <property type="molecule type" value="Genomic_DNA"/>
</dbReference>
<evidence type="ECO:0000313" key="3">
    <source>
        <dbReference type="EMBL" id="CAB3406449.1"/>
    </source>
</evidence>
<dbReference type="OrthoDB" id="5872184at2759"/>
<keyword evidence="2" id="KW-0472">Membrane</keyword>
<accession>A0A8S1EYD5</accession>
<feature type="compositionally biased region" description="Low complexity" evidence="1">
    <location>
        <begin position="80"/>
        <end position="89"/>
    </location>
</feature>
<feature type="compositionally biased region" description="Low complexity" evidence="1">
    <location>
        <begin position="284"/>
        <end position="294"/>
    </location>
</feature>
<comment type="caution">
    <text evidence="3">The sequence shown here is derived from an EMBL/GenBank/DDBJ whole genome shotgun (WGS) entry which is preliminary data.</text>
</comment>
<feature type="compositionally biased region" description="Polar residues" evidence="1">
    <location>
        <begin position="244"/>
        <end position="271"/>
    </location>
</feature>
<protein>
    <submittedName>
        <fullName evidence="3">Uncharacterized protein</fullName>
    </submittedName>
</protein>